<feature type="region of interest" description="Disordered" evidence="1">
    <location>
        <begin position="22"/>
        <end position="61"/>
    </location>
</feature>
<dbReference type="GO" id="GO:0071539">
    <property type="term" value="P:protein localization to centrosome"/>
    <property type="evidence" value="ECO:0007669"/>
    <property type="project" value="InterPro"/>
</dbReference>
<accession>A0AA47MXL0</accession>
<organism evidence="2 3">
    <name type="scientific">Merluccius polli</name>
    <name type="common">Benguela hake</name>
    <name type="synonym">Merluccius cadenati</name>
    <dbReference type="NCBI Taxonomy" id="89951"/>
    <lineage>
        <taxon>Eukaryota</taxon>
        <taxon>Metazoa</taxon>
        <taxon>Chordata</taxon>
        <taxon>Craniata</taxon>
        <taxon>Vertebrata</taxon>
        <taxon>Euteleostomi</taxon>
        <taxon>Actinopterygii</taxon>
        <taxon>Neopterygii</taxon>
        <taxon>Teleostei</taxon>
        <taxon>Neoteleostei</taxon>
        <taxon>Acanthomorphata</taxon>
        <taxon>Zeiogadaria</taxon>
        <taxon>Gadariae</taxon>
        <taxon>Gadiformes</taxon>
        <taxon>Gadoidei</taxon>
        <taxon>Merlucciidae</taxon>
        <taxon>Merluccius</taxon>
    </lineage>
</organism>
<dbReference type="EMBL" id="JAOPHQ010002032">
    <property type="protein sequence ID" value="KAK0148394.1"/>
    <property type="molecule type" value="Genomic_DNA"/>
</dbReference>
<dbReference type="InterPro" id="IPR024138">
    <property type="entry name" value="Pericentriolar_Pcm1"/>
</dbReference>
<dbReference type="GO" id="GO:1905515">
    <property type="term" value="P:non-motile cilium assembly"/>
    <property type="evidence" value="ECO:0007669"/>
    <property type="project" value="TreeGrafter"/>
</dbReference>
<dbReference type="PANTHER" id="PTHR14164">
    <property type="entry name" value="PERICENTRIOLAR MATERIAL 1-RELATED"/>
    <property type="match status" value="1"/>
</dbReference>
<dbReference type="Proteomes" id="UP001174136">
    <property type="component" value="Unassembled WGS sequence"/>
</dbReference>
<reference evidence="2" key="1">
    <citation type="journal article" date="2023" name="Front. Mar. Sci.">
        <title>A new Merluccius polli reference genome to investigate the effects of global change in West African waters.</title>
        <authorList>
            <person name="Mateo J.L."/>
            <person name="Blanco-Fernandez C."/>
            <person name="Garcia-Vazquez E."/>
            <person name="Machado-Schiaffino G."/>
        </authorList>
    </citation>
    <scope>NUCLEOTIDE SEQUENCE</scope>
    <source>
        <strain evidence="2">C29</strain>
        <tissue evidence="2">Fin</tissue>
    </source>
</reference>
<name>A0AA47MXL0_MERPO</name>
<protein>
    <submittedName>
        <fullName evidence="2">Pericentriolar material 1 protein</fullName>
    </submittedName>
</protein>
<dbReference type="GO" id="GO:0034451">
    <property type="term" value="C:centriolar satellite"/>
    <property type="evidence" value="ECO:0007669"/>
    <property type="project" value="TreeGrafter"/>
</dbReference>
<dbReference type="GO" id="GO:0036064">
    <property type="term" value="C:ciliary basal body"/>
    <property type="evidence" value="ECO:0007669"/>
    <property type="project" value="TreeGrafter"/>
</dbReference>
<evidence type="ECO:0000313" key="3">
    <source>
        <dbReference type="Proteomes" id="UP001174136"/>
    </source>
</evidence>
<evidence type="ECO:0000256" key="1">
    <source>
        <dbReference type="SAM" id="MobiDB-lite"/>
    </source>
</evidence>
<dbReference type="AlphaFoldDB" id="A0AA47MXL0"/>
<proteinExistence type="predicted"/>
<evidence type="ECO:0000313" key="2">
    <source>
        <dbReference type="EMBL" id="KAK0148394.1"/>
    </source>
</evidence>
<comment type="caution">
    <text evidence="2">The sequence shown here is derived from an EMBL/GenBank/DDBJ whole genome shotgun (WGS) entry which is preliminary data.</text>
</comment>
<keyword evidence="3" id="KW-1185">Reference proteome</keyword>
<dbReference type="GO" id="GO:0034454">
    <property type="term" value="P:microtubule anchoring at centrosome"/>
    <property type="evidence" value="ECO:0007669"/>
    <property type="project" value="InterPro"/>
</dbReference>
<sequence>MWSEMRRHQILREELRERRKRLESLMAEQQRRSGSHAHGHSPCRSDRQQEQPFSGREVTQPKHGLHGLCIGVLHHISYYSQQRSAIQKLTDH</sequence>
<dbReference type="PANTHER" id="PTHR14164:SF12">
    <property type="entry name" value="PERICENTRIOLAR MATERIAL 1 PROTEIN"/>
    <property type="match status" value="1"/>
</dbReference>
<gene>
    <name evidence="2" type="primary">PCM1_0</name>
    <name evidence="2" type="ORF">N1851_011279</name>
</gene>